<protein>
    <submittedName>
        <fullName evidence="2">Uncharacterized protein (DUF427 family)</fullName>
    </submittedName>
</protein>
<dbReference type="EMBL" id="JAGGMR010000001">
    <property type="protein sequence ID" value="MBP2187732.1"/>
    <property type="molecule type" value="Genomic_DNA"/>
</dbReference>
<dbReference type="InterPro" id="IPR007361">
    <property type="entry name" value="DUF427"/>
</dbReference>
<gene>
    <name evidence="2" type="ORF">BJ987_000633</name>
</gene>
<dbReference type="Proteomes" id="UP001519325">
    <property type="component" value="Unassembled WGS sequence"/>
</dbReference>
<reference evidence="2 3" key="1">
    <citation type="submission" date="2021-03" db="EMBL/GenBank/DDBJ databases">
        <title>Sequencing the genomes of 1000 actinobacteria strains.</title>
        <authorList>
            <person name="Klenk H.-P."/>
        </authorList>
    </citation>
    <scope>NUCLEOTIDE SEQUENCE [LARGE SCALE GENOMIC DNA]</scope>
    <source>
        <strain evidence="2 3">DSM 45516</strain>
    </source>
</reference>
<dbReference type="PANTHER" id="PTHR34310:SF9">
    <property type="entry name" value="BLR5716 PROTEIN"/>
    <property type="match status" value="1"/>
</dbReference>
<name>A0ABS4Q7R8_9NOCA</name>
<evidence type="ECO:0000259" key="1">
    <source>
        <dbReference type="Pfam" id="PF04248"/>
    </source>
</evidence>
<organism evidence="2 3">
    <name type="scientific">Nocardia goodfellowii</name>
    <dbReference type="NCBI Taxonomy" id="882446"/>
    <lineage>
        <taxon>Bacteria</taxon>
        <taxon>Bacillati</taxon>
        <taxon>Actinomycetota</taxon>
        <taxon>Actinomycetes</taxon>
        <taxon>Mycobacteriales</taxon>
        <taxon>Nocardiaceae</taxon>
        <taxon>Nocardia</taxon>
    </lineage>
</organism>
<comment type="caution">
    <text evidence="2">The sequence shown here is derived from an EMBL/GenBank/DDBJ whole genome shotgun (WGS) entry which is preliminary data.</text>
</comment>
<feature type="domain" description="DUF427" evidence="1">
    <location>
        <begin position="17"/>
        <end position="97"/>
    </location>
</feature>
<accession>A0ABS4Q7R8</accession>
<feature type="domain" description="DUF427" evidence="1">
    <location>
        <begin position="138"/>
        <end position="230"/>
    </location>
</feature>
<sequence>MSDPTGPVQIETSHKRVRAYLGGHLVADSLRPALVWEHPYYPTYYLPAVDLRAKLEPSNGVSHSPALGTGTGYDVVVNGITAENAALRYHDSPVPGLTELVRLAWESMDEWFEEDEPVYVHPRDPYSRVDILAGSRHVRVEIDGVTVADSHSPRILFETGLPPRYYLPLTDVRMDLLQDSDTHSSCPYKGNADYWHVRIGANEYTDYVWIYRTPVPESQKIQGLACFYNEKVDIYLDGELQDRPHSPFS</sequence>
<evidence type="ECO:0000313" key="3">
    <source>
        <dbReference type="Proteomes" id="UP001519325"/>
    </source>
</evidence>
<proteinExistence type="predicted"/>
<dbReference type="InterPro" id="IPR038694">
    <property type="entry name" value="DUF427_sf"/>
</dbReference>
<dbReference type="RefSeq" id="WP_209884514.1">
    <property type="nucleotide sequence ID" value="NZ_JAGGMR010000001.1"/>
</dbReference>
<keyword evidence="3" id="KW-1185">Reference proteome</keyword>
<evidence type="ECO:0000313" key="2">
    <source>
        <dbReference type="EMBL" id="MBP2187732.1"/>
    </source>
</evidence>
<dbReference type="PANTHER" id="PTHR34310">
    <property type="entry name" value="DUF427 DOMAIN PROTEIN (AFU_ORTHOLOGUE AFUA_3G02220)"/>
    <property type="match status" value="1"/>
</dbReference>
<dbReference type="Pfam" id="PF04248">
    <property type="entry name" value="NTP_transf_9"/>
    <property type="match status" value="2"/>
</dbReference>
<dbReference type="Gene3D" id="2.170.150.40">
    <property type="entry name" value="Domain of unknown function (DUF427)"/>
    <property type="match status" value="2"/>
</dbReference>